<dbReference type="GO" id="GO:0031297">
    <property type="term" value="P:replication fork processing"/>
    <property type="evidence" value="ECO:0007669"/>
    <property type="project" value="TreeGrafter"/>
</dbReference>
<dbReference type="PANTHER" id="PTHR46357:SF1">
    <property type="entry name" value="TRANSCRIPTIONAL REGULATOR ATRX"/>
    <property type="match status" value="1"/>
</dbReference>
<evidence type="ECO:0000259" key="15">
    <source>
        <dbReference type="PROSITE" id="PS51533"/>
    </source>
</evidence>
<feature type="region of interest" description="Disordered" evidence="14">
    <location>
        <begin position="930"/>
        <end position="1021"/>
    </location>
</feature>
<keyword evidence="4" id="KW-0547">Nucleotide-binding</keyword>
<evidence type="ECO:0000256" key="13">
    <source>
        <dbReference type="ARBA" id="ARBA00047995"/>
    </source>
</evidence>
<feature type="compositionally biased region" description="Basic and acidic residues" evidence="14">
    <location>
        <begin position="201"/>
        <end position="210"/>
    </location>
</feature>
<evidence type="ECO:0000313" key="16">
    <source>
        <dbReference type="EMBL" id="CAH1105608.1"/>
    </source>
</evidence>
<evidence type="ECO:0000313" key="17">
    <source>
        <dbReference type="Proteomes" id="UP001153636"/>
    </source>
</evidence>
<evidence type="ECO:0000256" key="14">
    <source>
        <dbReference type="SAM" id="MobiDB-lite"/>
    </source>
</evidence>
<sequence length="1061" mass="118679">METETLSNYEQKHLDNTMDVDIPQEDESASPVNKTYEENTESTDVQNQAEKEDKENEVEKPGIEIESEEECEEEEEEKLLLSPAHSDKAYDSDDDPLSPPLNRDLEESDNEGDKEEKAESNEKDKEEVSETSKEEKEQVLETEEEKDEIVGIDEEEKINSENLQNNLDDKNSKDDEDNTKDNNRDKDEENIVEEESMVESQEDKKSDKPGENIQTVDSKDSGDKDPLDNENDDKKQDKDKDIDTNNDKFSNKDEHSEVKDPLENENIHKKQDQDKEVDTSNDKVPNKDEQLNSEESKEETPNDKKLENKIDTEDNKEETTDLPSKDDTNKKEGNDGVEKNDHSLLKESLIKPFDDGKEPEADEEMDMYDDFDPSLLCPELSMEVDEAPVITTNDAPAPEIDGSKSPLRLYDPIFSTFVDEMTGAEVDFNLTAEELELKAKTYGPKNPIQFTKIHCTACNVHLGSALDGQGNRFVHPLLKVLICKKCYHFYTSGEFEKDEDGSELYCRWCGQGGQVMCCSNCEMVFCKKCIRINFDRKKLSDIQKSDEWMCFRCNPSQLIHLRIHCAEFMEYVQIELRRASSSGNVDAFMNTDYCQCCIPQKKKAPDATTPVQPKKRKRHTGEEDPDYDPTKEREEVPPPVVTPTPSTSQQVITPKMPTFSPRVTPSPVQIRPNLMRPGLASQNRPRMPIMTPPGPRPQQGFLKVMPGGVRLPGPSVSNAAAAARPGLLRPIRPSNTMKHEWFEKTVRAAARVNSNLSYTLTQLNRAQANATSVEGLAVVHNKLQEILSSSINSLIQIRKNLRTEFIAGIKNLRFPPKPTSAPPQPSTSKDDDDVIFVPSDPSPPCPPLVPVSNNNTTNKINLPSSISLVKKSQPSSTVSPPKAIPSTSGITIKSPGSGSIAKKSTSAPPLDDNNRPKGFLRVKSFSALQSVPSECITIPDDPPEEEPKLVEETDPLDVSKDPLDVSDVVKEDIVNEKDDKTDESHTNGITNGEKGEDESSNKDGETPPKVEDENSKKHVDVPLKVDGVGMLKPATIVLHRSQEIDDMVKTKFDVVNGDVTD</sequence>
<keyword evidence="7" id="KW-0378">Hydrolase</keyword>
<dbReference type="InterPro" id="IPR025766">
    <property type="entry name" value="ADD"/>
</dbReference>
<protein>
    <recommendedName>
        <fullName evidence="15">PHD-type domain-containing protein</fullName>
    </recommendedName>
</protein>
<dbReference type="GO" id="GO:0006281">
    <property type="term" value="P:DNA repair"/>
    <property type="evidence" value="ECO:0007669"/>
    <property type="project" value="UniProtKB-KW"/>
</dbReference>
<evidence type="ECO:0000256" key="1">
    <source>
        <dbReference type="ARBA" id="ARBA00004123"/>
    </source>
</evidence>
<dbReference type="GO" id="GO:0031490">
    <property type="term" value="F:chromatin DNA binding"/>
    <property type="evidence" value="ECO:0007669"/>
    <property type="project" value="TreeGrafter"/>
</dbReference>
<dbReference type="Proteomes" id="UP001153636">
    <property type="component" value="Chromosome 2"/>
</dbReference>
<dbReference type="Pfam" id="PF17981">
    <property type="entry name" value="ADD_ATRX"/>
    <property type="match status" value="1"/>
</dbReference>
<dbReference type="Gene3D" id="3.30.40.10">
    <property type="entry name" value="Zinc/RING finger domain, C3HC4 (zinc finger)"/>
    <property type="match status" value="1"/>
</dbReference>
<feature type="compositionally biased region" description="Pro residues" evidence="14">
    <location>
        <begin position="840"/>
        <end position="849"/>
    </location>
</feature>
<evidence type="ECO:0000256" key="8">
    <source>
        <dbReference type="ARBA" id="ARBA00022833"/>
    </source>
</evidence>
<dbReference type="GO" id="GO:0003678">
    <property type="term" value="F:DNA helicase activity"/>
    <property type="evidence" value="ECO:0007669"/>
    <property type="project" value="UniProtKB-EC"/>
</dbReference>
<dbReference type="EMBL" id="OV651814">
    <property type="protein sequence ID" value="CAH1105608.1"/>
    <property type="molecule type" value="Genomic_DNA"/>
</dbReference>
<feature type="compositionally biased region" description="Basic and acidic residues" evidence="14">
    <location>
        <begin position="114"/>
        <end position="139"/>
    </location>
</feature>
<feature type="region of interest" description="Disordered" evidence="14">
    <location>
        <begin position="812"/>
        <end position="918"/>
    </location>
</feature>
<evidence type="ECO:0000256" key="12">
    <source>
        <dbReference type="ARBA" id="ARBA00023242"/>
    </source>
</evidence>
<evidence type="ECO:0000256" key="7">
    <source>
        <dbReference type="ARBA" id="ARBA00022801"/>
    </source>
</evidence>
<evidence type="ECO:0000256" key="3">
    <source>
        <dbReference type="ARBA" id="ARBA00022723"/>
    </source>
</evidence>
<dbReference type="PROSITE" id="PS51533">
    <property type="entry name" value="ADD"/>
    <property type="match status" value="1"/>
</dbReference>
<accession>A0A9P0CS79</accession>
<evidence type="ECO:0000256" key="2">
    <source>
        <dbReference type="ARBA" id="ARBA00007025"/>
    </source>
</evidence>
<evidence type="ECO:0000256" key="10">
    <source>
        <dbReference type="ARBA" id="ARBA00023125"/>
    </source>
</evidence>
<evidence type="ECO:0000256" key="4">
    <source>
        <dbReference type="ARBA" id="ARBA00022741"/>
    </source>
</evidence>
<evidence type="ECO:0000256" key="6">
    <source>
        <dbReference type="ARBA" id="ARBA00022771"/>
    </source>
</evidence>
<dbReference type="GO" id="GO:0005634">
    <property type="term" value="C:nucleus"/>
    <property type="evidence" value="ECO:0007669"/>
    <property type="project" value="UniProtKB-SubCell"/>
</dbReference>
<feature type="compositionally biased region" description="Basic and acidic residues" evidence="14">
    <location>
        <begin position="945"/>
        <end position="985"/>
    </location>
</feature>
<dbReference type="PANTHER" id="PTHR46357">
    <property type="entry name" value="TRANSCRIPTIONAL REGULATOR ATRX"/>
    <property type="match status" value="1"/>
</dbReference>
<gene>
    <name evidence="16" type="ORF">PSYICH_LOCUS6871</name>
</gene>
<dbReference type="GO" id="GO:0016787">
    <property type="term" value="F:hydrolase activity"/>
    <property type="evidence" value="ECO:0007669"/>
    <property type="project" value="UniProtKB-KW"/>
</dbReference>
<feature type="compositionally biased region" description="Acidic residues" evidence="14">
    <location>
        <begin position="65"/>
        <end position="77"/>
    </location>
</feature>
<keyword evidence="11" id="KW-0234">DNA repair</keyword>
<name>A0A9P0CS79_9CUCU</name>
<organism evidence="16 17">
    <name type="scientific">Psylliodes chrysocephalus</name>
    <dbReference type="NCBI Taxonomy" id="3402493"/>
    <lineage>
        <taxon>Eukaryota</taxon>
        <taxon>Metazoa</taxon>
        <taxon>Ecdysozoa</taxon>
        <taxon>Arthropoda</taxon>
        <taxon>Hexapoda</taxon>
        <taxon>Insecta</taxon>
        <taxon>Pterygota</taxon>
        <taxon>Neoptera</taxon>
        <taxon>Endopterygota</taxon>
        <taxon>Coleoptera</taxon>
        <taxon>Polyphaga</taxon>
        <taxon>Cucujiformia</taxon>
        <taxon>Chrysomeloidea</taxon>
        <taxon>Chrysomelidae</taxon>
        <taxon>Galerucinae</taxon>
        <taxon>Alticini</taxon>
        <taxon>Psylliodes</taxon>
    </lineage>
</organism>
<keyword evidence="12" id="KW-0539">Nucleus</keyword>
<dbReference type="GO" id="GO:0005524">
    <property type="term" value="F:ATP binding"/>
    <property type="evidence" value="ECO:0007669"/>
    <property type="project" value="UniProtKB-KW"/>
</dbReference>
<keyword evidence="6" id="KW-0863">Zinc-finger</keyword>
<dbReference type="AlphaFoldDB" id="A0A9P0CS79"/>
<dbReference type="InterPro" id="IPR052131">
    <property type="entry name" value="ATRX_domain-containing"/>
</dbReference>
<dbReference type="OrthoDB" id="6286493at2759"/>
<comment type="subcellular location">
    <subcellularLocation>
        <location evidence="1">Nucleus</location>
    </subcellularLocation>
</comment>
<dbReference type="InterPro" id="IPR041430">
    <property type="entry name" value="ADD_ATRX"/>
</dbReference>
<feature type="compositionally biased region" description="Basic and acidic residues" evidence="14">
    <location>
        <begin position="993"/>
        <end position="1021"/>
    </location>
</feature>
<dbReference type="GO" id="GO:0005721">
    <property type="term" value="C:pericentric heterochromatin"/>
    <property type="evidence" value="ECO:0007669"/>
    <property type="project" value="TreeGrafter"/>
</dbReference>
<dbReference type="GO" id="GO:0010468">
    <property type="term" value="P:regulation of gene expression"/>
    <property type="evidence" value="ECO:0007669"/>
    <property type="project" value="UniProtKB-ARBA"/>
</dbReference>
<dbReference type="InterPro" id="IPR013083">
    <property type="entry name" value="Znf_RING/FYVE/PHD"/>
</dbReference>
<dbReference type="GO" id="GO:0008270">
    <property type="term" value="F:zinc ion binding"/>
    <property type="evidence" value="ECO:0007669"/>
    <property type="project" value="UniProtKB-KW"/>
</dbReference>
<feature type="compositionally biased region" description="Basic and acidic residues" evidence="14">
    <location>
        <begin position="167"/>
        <end position="189"/>
    </location>
</feature>
<keyword evidence="8" id="KW-0862">Zinc</keyword>
<keyword evidence="10" id="KW-0238">DNA-binding</keyword>
<keyword evidence="9" id="KW-0067">ATP-binding</keyword>
<feature type="compositionally biased region" description="Polar residues" evidence="14">
    <location>
        <begin position="856"/>
        <end position="907"/>
    </location>
</feature>
<dbReference type="SUPFAM" id="SSF57903">
    <property type="entry name" value="FYVE/PHD zinc finger"/>
    <property type="match status" value="1"/>
</dbReference>
<dbReference type="GO" id="GO:0006338">
    <property type="term" value="P:chromatin remodeling"/>
    <property type="evidence" value="ECO:0007669"/>
    <property type="project" value="TreeGrafter"/>
</dbReference>
<feature type="compositionally biased region" description="Pro residues" evidence="14">
    <location>
        <begin position="815"/>
        <end position="825"/>
    </location>
</feature>
<evidence type="ECO:0000256" key="5">
    <source>
        <dbReference type="ARBA" id="ARBA00022763"/>
    </source>
</evidence>
<dbReference type="InterPro" id="IPR011011">
    <property type="entry name" value="Znf_FYVE_PHD"/>
</dbReference>
<dbReference type="CDD" id="cd11726">
    <property type="entry name" value="ADDz_ATRX"/>
    <property type="match status" value="1"/>
</dbReference>
<comment type="similarity">
    <text evidence="2">Belongs to the SNF2/RAD54 helicase family.</text>
</comment>
<keyword evidence="3" id="KW-0479">Metal-binding</keyword>
<feature type="compositionally biased region" description="Basic and acidic residues" evidence="14">
    <location>
        <begin position="49"/>
        <end position="63"/>
    </location>
</feature>
<reference evidence="16" key="1">
    <citation type="submission" date="2022-01" db="EMBL/GenBank/DDBJ databases">
        <authorList>
            <person name="King R."/>
        </authorList>
    </citation>
    <scope>NUCLEOTIDE SEQUENCE</scope>
</reference>
<evidence type="ECO:0000256" key="9">
    <source>
        <dbReference type="ARBA" id="ARBA00022840"/>
    </source>
</evidence>
<feature type="compositionally biased region" description="Acidic residues" evidence="14">
    <location>
        <begin position="140"/>
        <end position="156"/>
    </location>
</feature>
<feature type="region of interest" description="Disordered" evidence="14">
    <location>
        <begin position="603"/>
        <end position="686"/>
    </location>
</feature>
<keyword evidence="5" id="KW-0227">DNA damage</keyword>
<feature type="region of interest" description="Disordered" evidence="14">
    <location>
        <begin position="1"/>
        <end position="360"/>
    </location>
</feature>
<keyword evidence="17" id="KW-1185">Reference proteome</keyword>
<comment type="catalytic activity">
    <reaction evidence="13">
        <text>ATP + H2O = ADP + phosphate + H(+)</text>
        <dbReference type="Rhea" id="RHEA:13065"/>
        <dbReference type="ChEBI" id="CHEBI:15377"/>
        <dbReference type="ChEBI" id="CHEBI:15378"/>
        <dbReference type="ChEBI" id="CHEBI:30616"/>
        <dbReference type="ChEBI" id="CHEBI:43474"/>
        <dbReference type="ChEBI" id="CHEBI:456216"/>
        <dbReference type="EC" id="3.6.4.12"/>
    </reaction>
</comment>
<evidence type="ECO:0000256" key="11">
    <source>
        <dbReference type="ARBA" id="ARBA00023204"/>
    </source>
</evidence>
<proteinExistence type="inferred from homology"/>
<feature type="compositionally biased region" description="Basic and acidic residues" evidence="14">
    <location>
        <begin position="217"/>
        <end position="359"/>
    </location>
</feature>
<feature type="domain" description="PHD-type" evidence="15">
    <location>
        <begin position="443"/>
        <end position="581"/>
    </location>
</feature>